<keyword evidence="9" id="KW-1185">Reference proteome</keyword>
<feature type="region of interest" description="Disordered" evidence="4">
    <location>
        <begin position="1111"/>
        <end position="1156"/>
    </location>
</feature>
<dbReference type="InterPro" id="IPR013320">
    <property type="entry name" value="ConA-like_dom_sf"/>
</dbReference>
<evidence type="ECO:0000313" key="9">
    <source>
        <dbReference type="Proteomes" id="UP001152622"/>
    </source>
</evidence>
<evidence type="ECO:0000256" key="4">
    <source>
        <dbReference type="SAM" id="MobiDB-lite"/>
    </source>
</evidence>
<dbReference type="InterPro" id="IPR000742">
    <property type="entry name" value="EGF"/>
</dbReference>
<proteinExistence type="predicted"/>
<dbReference type="EMBL" id="JAINUF010000004">
    <property type="protein sequence ID" value="KAJ8364610.1"/>
    <property type="molecule type" value="Genomic_DNA"/>
</dbReference>
<sequence>MLTSTFGAPLAQKSARAKEITKCIAVFMAKDMRPFSVVENEGFRLLINTLEPKYHIPSRQYFSQTEIPALYKQTKEKVIQTLRQANSIAITTDGWTSRATESFITITAHVITDEWEMLSFVLQTRPLYEAHTGVHIAEILRSAVAEWELERAACGIGVVTDNARNMDVAVREAGLAPHVKCFAHTLNLASQAGLSVPRVHRLLGRVRRVVAFFHRSTTAAAVLTSNQKAMELPQHKLIIDVVTRWNSSLDMLERYLKHQSAVAATLLSPYVRRNAREIDTLDHADINDAEDIVKLLKPMKTATTVLSDEKTPTVSLIVPLKHMIESSMAPNEEDSATVSAMKRAILDNLSNRYTDVYDWLLECTALDPRFRTLPHLEEDLRQDVFRRLREKAVQLSNKTNVTMEEADEGDGGEGTSGPTPAAEQPVNLTGTAEEAEVEQPPPNKKTALEDLLGGTFTEPAVAESDKAWTVIRHNRIDNTKVTGSTTDRPYLGDVEYYNASWAEVTALANTSEYCEQWIVFSCYKSRLLNTPGGRPFSYWIGRNNESHMYWGGSFMQSQKCGCAINRTCTDSRFYCNCDADYRLWSSDAGWLNYRDHLPVLTVAVGDTNRTGSEAKFNIGPLRCHGDRNTWNAVSFTKPTYIEFPTFKPGTSADISFHFKTTATHGVFLENSDFRHRNFIRVELNSTTNLLFVFMVGDGIINVTLRSPMPLNDDEWHFVQAEINVKGARLKVDYQPWAIRRFPGQTSVSMKFTEPLLVGAAWYKLRAFLGCLRGLRMNGVPVDLEGKVNETEGIRLNCTGQCLNTTLPCRNGGRCMEGYASYYCDCNNTAFDGYYCHKDIGAYFEAGAWLRYNIRTEAISNEAQWAHWMYPHNFSLGYNQTSDEIEFSFSTTQTPAILLYMSSFVRDYIAVILKNDGSVDLRYRLGLIPHTYQVSARNLADGFPHFINITRHNHTIRIQVDYTEPTRESMTLLEDIRFNSPKSMFLGRVMEVGDIDYEIQRHNAPGLIGCISGVRYNIYAPLKTYFRPNVTDPPVTVQGYVVESNCGAFPPVLGLVPWEADPWYTGPVFYYIHDDLPTAPWLALIIFLILGLILLASYVLYVNLYRYKGSYDTNEPKSLESPGSAKPLTEESEPEPEPRRRTKEKNLPEIQEELTSE</sequence>
<dbReference type="PANTHER" id="PTHR46481:SF4">
    <property type="entry name" value="ZINC FINGER BED DOMAIN-CONTAINING PROTEIN 4"/>
    <property type="match status" value="1"/>
</dbReference>
<dbReference type="OrthoDB" id="26719at2759"/>
<dbReference type="SUPFAM" id="SSF140996">
    <property type="entry name" value="Hermes dimerisation domain"/>
    <property type="match status" value="1"/>
</dbReference>
<keyword evidence="5" id="KW-1133">Transmembrane helix</keyword>
<dbReference type="Gene3D" id="2.10.25.10">
    <property type="entry name" value="Laminin"/>
    <property type="match status" value="1"/>
</dbReference>
<keyword evidence="5" id="KW-0472">Membrane</keyword>
<dbReference type="CDD" id="cd00110">
    <property type="entry name" value="LamG"/>
    <property type="match status" value="2"/>
</dbReference>
<feature type="domain" description="Laminin G" evidence="6">
    <location>
        <begin position="630"/>
        <end position="797"/>
    </location>
</feature>
<dbReference type="PROSITE" id="PS50025">
    <property type="entry name" value="LAM_G_DOMAIN"/>
    <property type="match status" value="2"/>
</dbReference>
<dbReference type="Pfam" id="PF02210">
    <property type="entry name" value="Laminin_G_2"/>
    <property type="match status" value="2"/>
</dbReference>
<evidence type="ECO:0000259" key="7">
    <source>
        <dbReference type="PROSITE" id="PS50026"/>
    </source>
</evidence>
<dbReference type="AlphaFoldDB" id="A0A9Q1J3T9"/>
<feature type="transmembrane region" description="Helical" evidence="5">
    <location>
        <begin position="1080"/>
        <end position="1100"/>
    </location>
</feature>
<dbReference type="CDD" id="cd00054">
    <property type="entry name" value="EGF_CA"/>
    <property type="match status" value="1"/>
</dbReference>
<evidence type="ECO:0000259" key="6">
    <source>
        <dbReference type="PROSITE" id="PS50025"/>
    </source>
</evidence>
<dbReference type="PANTHER" id="PTHR46481">
    <property type="entry name" value="ZINC FINGER BED DOMAIN-CONTAINING PROTEIN 4"/>
    <property type="match status" value="1"/>
</dbReference>
<protein>
    <recommendedName>
        <fullName evidence="10">Contactin-associated protein 1</fullName>
    </recommendedName>
</protein>
<comment type="caution">
    <text evidence="2">Lacks conserved residue(s) required for the propagation of feature annotation.</text>
</comment>
<dbReference type="SUPFAM" id="SSF49899">
    <property type="entry name" value="Concanavalin A-like lectins/glucanases"/>
    <property type="match status" value="2"/>
</dbReference>
<dbReference type="Gene3D" id="2.60.120.200">
    <property type="match status" value="2"/>
</dbReference>
<feature type="disulfide bond" evidence="3">
    <location>
        <begin position="770"/>
        <end position="797"/>
    </location>
</feature>
<feature type="domain" description="Laminin G" evidence="6">
    <location>
        <begin position="856"/>
        <end position="1045"/>
    </location>
</feature>
<keyword evidence="5" id="KW-0812">Transmembrane</keyword>
<keyword evidence="1 3" id="KW-1015">Disulfide bond</keyword>
<keyword evidence="2" id="KW-0245">EGF-like domain</keyword>
<dbReference type="InterPro" id="IPR012337">
    <property type="entry name" value="RNaseH-like_sf"/>
</dbReference>
<organism evidence="8 9">
    <name type="scientific">Synaphobranchus kaupii</name>
    <name type="common">Kaup's arrowtooth eel</name>
    <dbReference type="NCBI Taxonomy" id="118154"/>
    <lineage>
        <taxon>Eukaryota</taxon>
        <taxon>Metazoa</taxon>
        <taxon>Chordata</taxon>
        <taxon>Craniata</taxon>
        <taxon>Vertebrata</taxon>
        <taxon>Euteleostomi</taxon>
        <taxon>Actinopterygii</taxon>
        <taxon>Neopterygii</taxon>
        <taxon>Teleostei</taxon>
        <taxon>Anguilliformes</taxon>
        <taxon>Synaphobranchidae</taxon>
        <taxon>Synaphobranchus</taxon>
    </lineage>
</organism>
<dbReference type="Gene3D" id="1.10.10.1070">
    <property type="entry name" value="Zinc finger, BED domain-containing"/>
    <property type="match status" value="1"/>
</dbReference>
<dbReference type="SMART" id="SM00282">
    <property type="entry name" value="LamG"/>
    <property type="match status" value="2"/>
</dbReference>
<evidence type="ECO:0008006" key="10">
    <source>
        <dbReference type="Google" id="ProtNLM"/>
    </source>
</evidence>
<dbReference type="SUPFAM" id="SSF53098">
    <property type="entry name" value="Ribonuclease H-like"/>
    <property type="match status" value="1"/>
</dbReference>
<comment type="caution">
    <text evidence="8">The sequence shown here is derived from an EMBL/GenBank/DDBJ whole genome shotgun (WGS) entry which is preliminary data.</text>
</comment>
<feature type="region of interest" description="Disordered" evidence="4">
    <location>
        <begin position="400"/>
        <end position="446"/>
    </location>
</feature>
<evidence type="ECO:0000256" key="3">
    <source>
        <dbReference type="PROSITE-ProRule" id="PRU00122"/>
    </source>
</evidence>
<accession>A0A9Q1J3T9</accession>
<reference evidence="8" key="1">
    <citation type="journal article" date="2023" name="Science">
        <title>Genome structures resolve the early diversification of teleost fishes.</title>
        <authorList>
            <person name="Parey E."/>
            <person name="Louis A."/>
            <person name="Montfort J."/>
            <person name="Bouchez O."/>
            <person name="Roques C."/>
            <person name="Iampietro C."/>
            <person name="Lluch J."/>
            <person name="Castinel A."/>
            <person name="Donnadieu C."/>
            <person name="Desvignes T."/>
            <person name="Floi Bucao C."/>
            <person name="Jouanno E."/>
            <person name="Wen M."/>
            <person name="Mejri S."/>
            <person name="Dirks R."/>
            <person name="Jansen H."/>
            <person name="Henkel C."/>
            <person name="Chen W.J."/>
            <person name="Zahm M."/>
            <person name="Cabau C."/>
            <person name="Klopp C."/>
            <person name="Thompson A.W."/>
            <person name="Robinson-Rechavi M."/>
            <person name="Braasch I."/>
            <person name="Lecointre G."/>
            <person name="Bobe J."/>
            <person name="Postlethwait J.H."/>
            <person name="Berthelot C."/>
            <person name="Roest Crollius H."/>
            <person name="Guiguen Y."/>
        </authorList>
    </citation>
    <scope>NUCLEOTIDE SEQUENCE</scope>
    <source>
        <strain evidence="8">WJC10195</strain>
    </source>
</reference>
<feature type="compositionally biased region" description="Basic and acidic residues" evidence="4">
    <location>
        <begin position="1135"/>
        <end position="1146"/>
    </location>
</feature>
<evidence type="ECO:0000256" key="2">
    <source>
        <dbReference type="PROSITE-ProRule" id="PRU00076"/>
    </source>
</evidence>
<dbReference type="Proteomes" id="UP001152622">
    <property type="component" value="Chromosome 4"/>
</dbReference>
<name>A0A9Q1J3T9_SYNKA</name>
<evidence type="ECO:0000256" key="1">
    <source>
        <dbReference type="ARBA" id="ARBA00023157"/>
    </source>
</evidence>
<dbReference type="PROSITE" id="PS50026">
    <property type="entry name" value="EGF_3"/>
    <property type="match status" value="1"/>
</dbReference>
<dbReference type="InterPro" id="IPR052035">
    <property type="entry name" value="ZnF_BED_domain_contain"/>
</dbReference>
<evidence type="ECO:0000313" key="8">
    <source>
        <dbReference type="EMBL" id="KAJ8364610.1"/>
    </source>
</evidence>
<feature type="domain" description="EGF-like" evidence="7">
    <location>
        <begin position="798"/>
        <end position="836"/>
    </location>
</feature>
<dbReference type="Gene3D" id="2.60.120.1000">
    <property type="match status" value="1"/>
</dbReference>
<evidence type="ECO:0000256" key="5">
    <source>
        <dbReference type="SAM" id="Phobius"/>
    </source>
</evidence>
<dbReference type="InterPro" id="IPR001791">
    <property type="entry name" value="Laminin_G"/>
</dbReference>
<gene>
    <name evidence="8" type="ORF">SKAU_G00134410</name>
</gene>